<comment type="caution">
    <text evidence="3">The sequence shown here is derived from an EMBL/GenBank/DDBJ whole genome shotgun (WGS) entry which is preliminary data.</text>
</comment>
<dbReference type="PANTHER" id="PTHR42760:SF121">
    <property type="entry name" value="3-OXOACYL-(ACYL-CARRIER-PROTEIN) REDUCTASE"/>
    <property type="match status" value="1"/>
</dbReference>
<dbReference type="Proteomes" id="UP000663841">
    <property type="component" value="Unassembled WGS sequence"/>
</dbReference>
<dbReference type="PRINTS" id="PR00081">
    <property type="entry name" value="GDHRDH"/>
</dbReference>
<dbReference type="FunFam" id="3.40.50.720:FF:000084">
    <property type="entry name" value="Short-chain dehydrogenase reductase"/>
    <property type="match status" value="1"/>
</dbReference>
<dbReference type="PANTHER" id="PTHR42760">
    <property type="entry name" value="SHORT-CHAIN DEHYDROGENASES/REDUCTASES FAMILY MEMBER"/>
    <property type="match status" value="1"/>
</dbReference>
<keyword evidence="2" id="KW-0521">NADP</keyword>
<protein>
    <recommendedName>
        <fullName evidence="5">3-oxoacyl-[acyl-carrier-protein] reductase FabG</fullName>
    </recommendedName>
</protein>
<dbReference type="InterPro" id="IPR002347">
    <property type="entry name" value="SDR_fam"/>
</dbReference>
<proteinExistence type="inferred from homology"/>
<organism evidence="3 4">
    <name type="scientific">Rhizoctonia solani</name>
    <dbReference type="NCBI Taxonomy" id="456999"/>
    <lineage>
        <taxon>Eukaryota</taxon>
        <taxon>Fungi</taxon>
        <taxon>Dikarya</taxon>
        <taxon>Basidiomycota</taxon>
        <taxon>Agaricomycotina</taxon>
        <taxon>Agaricomycetes</taxon>
        <taxon>Cantharellales</taxon>
        <taxon>Ceratobasidiaceae</taxon>
        <taxon>Rhizoctonia</taxon>
    </lineage>
</organism>
<evidence type="ECO:0000313" key="3">
    <source>
        <dbReference type="EMBL" id="CAE6477271.1"/>
    </source>
</evidence>
<accession>A0A8H3C9B0</accession>
<dbReference type="EMBL" id="CAJMWW010000639">
    <property type="protein sequence ID" value="CAE6477271.1"/>
    <property type="molecule type" value="Genomic_DNA"/>
</dbReference>
<gene>
    <name evidence="3" type="ORF">RDB_LOCUS195173</name>
</gene>
<evidence type="ECO:0000313" key="4">
    <source>
        <dbReference type="Proteomes" id="UP000663841"/>
    </source>
</evidence>
<dbReference type="GO" id="GO:0048038">
    <property type="term" value="F:quinone binding"/>
    <property type="evidence" value="ECO:0007669"/>
    <property type="project" value="TreeGrafter"/>
</dbReference>
<dbReference type="Gene3D" id="3.40.50.720">
    <property type="entry name" value="NAD(P)-binding Rossmann-like Domain"/>
    <property type="match status" value="1"/>
</dbReference>
<name>A0A8H3C9B0_9AGAM</name>
<dbReference type="PROSITE" id="PS00061">
    <property type="entry name" value="ADH_SHORT"/>
    <property type="match status" value="1"/>
</dbReference>
<evidence type="ECO:0000256" key="1">
    <source>
        <dbReference type="ARBA" id="ARBA00006484"/>
    </source>
</evidence>
<evidence type="ECO:0008006" key="5">
    <source>
        <dbReference type="Google" id="ProtNLM"/>
    </source>
</evidence>
<dbReference type="Pfam" id="PF13561">
    <property type="entry name" value="adh_short_C2"/>
    <property type="match status" value="1"/>
</dbReference>
<dbReference type="GO" id="GO:0006633">
    <property type="term" value="P:fatty acid biosynthetic process"/>
    <property type="evidence" value="ECO:0007669"/>
    <property type="project" value="TreeGrafter"/>
</dbReference>
<sequence>MTRVAIVTGAAQGIGEAIAYKLSSDGTDVALADLPNKKNALEQVVKTIEGIGRKAIVIICDVSKVNEVQDMSKMVANAGIVDHSFVLEMSDELLDRHISVNLKGTLYCYRAAAVPMIKQGRGGRIIGASSIVGIQAVATCAAYGVTKFGIRALTQTAALEWGQYNITVNAYAPGYIDTPMAAESGGGPHGESFLPILQNSALKRMGRPEEVAALVGFLASEGASYVTGGSTLDTWSQSLMGHIKDKLWVQTEATYSASGAMCITDG</sequence>
<dbReference type="InterPro" id="IPR020904">
    <property type="entry name" value="Sc_DH/Rdtase_CS"/>
</dbReference>
<dbReference type="InterPro" id="IPR036291">
    <property type="entry name" value="NAD(P)-bd_dom_sf"/>
</dbReference>
<dbReference type="GO" id="GO:0016616">
    <property type="term" value="F:oxidoreductase activity, acting on the CH-OH group of donors, NAD or NADP as acceptor"/>
    <property type="evidence" value="ECO:0007669"/>
    <property type="project" value="TreeGrafter"/>
</dbReference>
<dbReference type="SUPFAM" id="SSF51735">
    <property type="entry name" value="NAD(P)-binding Rossmann-fold domains"/>
    <property type="match status" value="1"/>
</dbReference>
<dbReference type="AlphaFoldDB" id="A0A8H3C9B0"/>
<reference evidence="3" key="1">
    <citation type="submission" date="2021-01" db="EMBL/GenBank/DDBJ databases">
        <authorList>
            <person name="Kaushik A."/>
        </authorList>
    </citation>
    <scope>NUCLEOTIDE SEQUENCE</scope>
    <source>
        <strain evidence="3">AG3-T5</strain>
    </source>
</reference>
<evidence type="ECO:0000256" key="2">
    <source>
        <dbReference type="ARBA" id="ARBA00022857"/>
    </source>
</evidence>
<comment type="similarity">
    <text evidence="1">Belongs to the short-chain dehydrogenases/reductases (SDR) family.</text>
</comment>